<feature type="coiled-coil region" evidence="1">
    <location>
        <begin position="153"/>
        <end position="180"/>
    </location>
</feature>
<dbReference type="AlphaFoldDB" id="A0AAW0EIM4"/>
<organism evidence="3 4">
    <name type="scientific">Favolaschia claudopus</name>
    <dbReference type="NCBI Taxonomy" id="2862362"/>
    <lineage>
        <taxon>Eukaryota</taxon>
        <taxon>Fungi</taxon>
        <taxon>Dikarya</taxon>
        <taxon>Basidiomycota</taxon>
        <taxon>Agaricomycotina</taxon>
        <taxon>Agaricomycetes</taxon>
        <taxon>Agaricomycetidae</taxon>
        <taxon>Agaricales</taxon>
        <taxon>Marasmiineae</taxon>
        <taxon>Mycenaceae</taxon>
        <taxon>Favolaschia</taxon>
    </lineage>
</organism>
<feature type="coiled-coil region" evidence="1">
    <location>
        <begin position="73"/>
        <end position="100"/>
    </location>
</feature>
<accession>A0AAW0EIM4</accession>
<keyword evidence="1" id="KW-0175">Coiled coil</keyword>
<feature type="region of interest" description="Disordered" evidence="2">
    <location>
        <begin position="27"/>
        <end position="70"/>
    </location>
</feature>
<evidence type="ECO:0000256" key="1">
    <source>
        <dbReference type="SAM" id="Coils"/>
    </source>
</evidence>
<dbReference type="Proteomes" id="UP001362999">
    <property type="component" value="Unassembled WGS sequence"/>
</dbReference>
<keyword evidence="4" id="KW-1185">Reference proteome</keyword>
<protein>
    <submittedName>
        <fullName evidence="3">Uncharacterized protein</fullName>
    </submittedName>
</protein>
<evidence type="ECO:0000256" key="2">
    <source>
        <dbReference type="SAM" id="MobiDB-lite"/>
    </source>
</evidence>
<proteinExistence type="predicted"/>
<gene>
    <name evidence="3" type="ORF">R3P38DRAFT_2825443</name>
</gene>
<feature type="compositionally biased region" description="Polar residues" evidence="2">
    <location>
        <begin position="27"/>
        <end position="39"/>
    </location>
</feature>
<name>A0AAW0EIM4_9AGAR</name>
<dbReference type="EMBL" id="JAWWNJ010000001">
    <property type="protein sequence ID" value="KAK7064590.1"/>
    <property type="molecule type" value="Genomic_DNA"/>
</dbReference>
<sequence length="215" mass="24076">MACTRLPLLASECHHASCIAQVQRQNINKPGPSSGSVQASIVAGQKRKESDDMSVTLDPRKRPRAPSPEEQHVVVLQARISDLERQLRAIEQANTRHNATAAEDRTVQTCLEDLMKSAAADRELVRTLETNAELKAQAVTSATIALQDRTQQLSAAHANIRKLTARINYLEDDRKTLRANVTHYREKCGKIQTHYEAESAELKRSSRSNETIRRF</sequence>
<evidence type="ECO:0000313" key="4">
    <source>
        <dbReference type="Proteomes" id="UP001362999"/>
    </source>
</evidence>
<evidence type="ECO:0000313" key="3">
    <source>
        <dbReference type="EMBL" id="KAK7064590.1"/>
    </source>
</evidence>
<comment type="caution">
    <text evidence="3">The sequence shown here is derived from an EMBL/GenBank/DDBJ whole genome shotgun (WGS) entry which is preliminary data.</text>
</comment>
<reference evidence="3 4" key="1">
    <citation type="journal article" date="2024" name="J Genomics">
        <title>Draft genome sequencing and assembly of Favolaschia claudopus CIRM-BRFM 2984 isolated from oak limbs.</title>
        <authorList>
            <person name="Navarro D."/>
            <person name="Drula E."/>
            <person name="Chaduli D."/>
            <person name="Cazenave R."/>
            <person name="Ahrendt S."/>
            <person name="Wang J."/>
            <person name="Lipzen A."/>
            <person name="Daum C."/>
            <person name="Barry K."/>
            <person name="Grigoriev I.V."/>
            <person name="Favel A."/>
            <person name="Rosso M.N."/>
            <person name="Martin F."/>
        </authorList>
    </citation>
    <scope>NUCLEOTIDE SEQUENCE [LARGE SCALE GENOMIC DNA]</scope>
    <source>
        <strain evidence="3 4">CIRM-BRFM 2984</strain>
    </source>
</reference>